<dbReference type="GO" id="GO:0005178">
    <property type="term" value="F:integrin binding"/>
    <property type="evidence" value="ECO:0007669"/>
    <property type="project" value="TreeGrafter"/>
</dbReference>
<dbReference type="GO" id="GO:0007165">
    <property type="term" value="P:signal transduction"/>
    <property type="evidence" value="ECO:0007669"/>
    <property type="project" value="TreeGrafter"/>
</dbReference>
<keyword evidence="2" id="KW-1015">Disulfide bond</keyword>
<dbReference type="GO" id="GO:0007155">
    <property type="term" value="P:cell adhesion"/>
    <property type="evidence" value="ECO:0007669"/>
    <property type="project" value="TreeGrafter"/>
</dbReference>
<dbReference type="Proteomes" id="UP000792457">
    <property type="component" value="Unassembled WGS sequence"/>
</dbReference>
<dbReference type="OrthoDB" id="365605at2759"/>
<dbReference type="GO" id="GO:0045597">
    <property type="term" value="P:positive regulation of cell differentiation"/>
    <property type="evidence" value="ECO:0007669"/>
    <property type="project" value="TreeGrafter"/>
</dbReference>
<evidence type="ECO:0000256" key="2">
    <source>
        <dbReference type="ARBA" id="ARBA00023157"/>
    </source>
</evidence>
<dbReference type="InterPro" id="IPR000867">
    <property type="entry name" value="IGFBP-like"/>
</dbReference>
<dbReference type="PROSITE" id="PS51323">
    <property type="entry name" value="IGFBP_N_2"/>
    <property type="match status" value="1"/>
</dbReference>
<accession>A0A8K0P399</accession>
<dbReference type="SUPFAM" id="SSF57184">
    <property type="entry name" value="Growth factor receptor domain"/>
    <property type="match status" value="1"/>
</dbReference>
<name>A0A8K0P399_LADFU</name>
<evidence type="ECO:0000259" key="3">
    <source>
        <dbReference type="PROSITE" id="PS51323"/>
    </source>
</evidence>
<comment type="caution">
    <text evidence="4">The sequence shown here is derived from an EMBL/GenBank/DDBJ whole genome shotgun (WGS) entry which is preliminary data.</text>
</comment>
<evidence type="ECO:0000256" key="1">
    <source>
        <dbReference type="ARBA" id="ARBA00022729"/>
    </source>
</evidence>
<evidence type="ECO:0000313" key="5">
    <source>
        <dbReference type="Proteomes" id="UP000792457"/>
    </source>
</evidence>
<feature type="domain" description="IGFBP N-terminal" evidence="3">
    <location>
        <begin position="11"/>
        <end position="84"/>
    </location>
</feature>
<protein>
    <recommendedName>
        <fullName evidence="3">IGFBP N-terminal domain-containing protein</fullName>
    </recommendedName>
</protein>
<dbReference type="EMBL" id="KZ308556">
    <property type="protein sequence ID" value="KAG8231502.1"/>
    <property type="molecule type" value="Genomic_DNA"/>
</dbReference>
<dbReference type="Pfam" id="PF00219">
    <property type="entry name" value="IGFBP"/>
    <property type="match status" value="1"/>
</dbReference>
<dbReference type="SMART" id="SM00121">
    <property type="entry name" value="IB"/>
    <property type="match status" value="1"/>
</dbReference>
<reference evidence="4" key="2">
    <citation type="submission" date="2017-10" db="EMBL/GenBank/DDBJ databases">
        <title>Ladona fulva Genome sequencing and assembly.</title>
        <authorList>
            <person name="Murali S."/>
            <person name="Richards S."/>
            <person name="Bandaranaike D."/>
            <person name="Bellair M."/>
            <person name="Blankenburg K."/>
            <person name="Chao H."/>
            <person name="Dinh H."/>
            <person name="Doddapaneni H."/>
            <person name="Dugan-Rocha S."/>
            <person name="Elkadiri S."/>
            <person name="Gnanaolivu R."/>
            <person name="Hernandez B."/>
            <person name="Skinner E."/>
            <person name="Javaid M."/>
            <person name="Lee S."/>
            <person name="Li M."/>
            <person name="Ming W."/>
            <person name="Munidasa M."/>
            <person name="Muniz J."/>
            <person name="Nguyen L."/>
            <person name="Hughes D."/>
            <person name="Osuji N."/>
            <person name="Pu L.-L."/>
            <person name="Puazo M."/>
            <person name="Qu C."/>
            <person name="Quiroz J."/>
            <person name="Raj R."/>
            <person name="Weissenberger G."/>
            <person name="Xin Y."/>
            <person name="Zou X."/>
            <person name="Han Y."/>
            <person name="Worley K."/>
            <person name="Muzny D."/>
            <person name="Gibbs R."/>
        </authorList>
    </citation>
    <scope>NUCLEOTIDE SEQUENCE</scope>
    <source>
        <strain evidence="4">Sampled in the wild</strain>
    </source>
</reference>
<dbReference type="PANTHER" id="PTHR11348">
    <property type="entry name" value="CONNECTIVE TISSUE GROWTH FACTOR-RELATED"/>
    <property type="match status" value="1"/>
</dbReference>
<dbReference type="AlphaFoldDB" id="A0A8K0P399"/>
<sequence>MSDTHTTSSTIRSHCTYPCECPSSGSVKCPPGVSVVRDGCGCCEVCSRQRGESCDGSVSCDPRKGLVCQFPTDSPTGAGVCQGN</sequence>
<keyword evidence="5" id="KW-1185">Reference proteome</keyword>
<dbReference type="GO" id="GO:0031012">
    <property type="term" value="C:extracellular matrix"/>
    <property type="evidence" value="ECO:0007669"/>
    <property type="project" value="TreeGrafter"/>
</dbReference>
<gene>
    <name evidence="4" type="ORF">J437_LFUL007662</name>
</gene>
<organism evidence="4 5">
    <name type="scientific">Ladona fulva</name>
    <name type="common">Scarce chaser dragonfly</name>
    <name type="synonym">Libellula fulva</name>
    <dbReference type="NCBI Taxonomy" id="123851"/>
    <lineage>
        <taxon>Eukaryota</taxon>
        <taxon>Metazoa</taxon>
        <taxon>Ecdysozoa</taxon>
        <taxon>Arthropoda</taxon>
        <taxon>Hexapoda</taxon>
        <taxon>Insecta</taxon>
        <taxon>Pterygota</taxon>
        <taxon>Palaeoptera</taxon>
        <taxon>Odonata</taxon>
        <taxon>Epiprocta</taxon>
        <taxon>Anisoptera</taxon>
        <taxon>Libelluloidea</taxon>
        <taxon>Libellulidae</taxon>
        <taxon>Ladona</taxon>
    </lineage>
</organism>
<dbReference type="GO" id="GO:0008201">
    <property type="term" value="F:heparin binding"/>
    <property type="evidence" value="ECO:0007669"/>
    <property type="project" value="TreeGrafter"/>
</dbReference>
<dbReference type="InterPro" id="IPR050941">
    <property type="entry name" value="CCN"/>
</dbReference>
<keyword evidence="1" id="KW-0732">Signal</keyword>
<evidence type="ECO:0000313" key="4">
    <source>
        <dbReference type="EMBL" id="KAG8231502.1"/>
    </source>
</evidence>
<dbReference type="Gene3D" id="4.10.40.20">
    <property type="match status" value="1"/>
</dbReference>
<proteinExistence type="predicted"/>
<dbReference type="GO" id="GO:0005615">
    <property type="term" value="C:extracellular space"/>
    <property type="evidence" value="ECO:0007669"/>
    <property type="project" value="TreeGrafter"/>
</dbReference>
<dbReference type="InterPro" id="IPR009030">
    <property type="entry name" value="Growth_fac_rcpt_cys_sf"/>
</dbReference>
<reference evidence="4" key="1">
    <citation type="submission" date="2013-04" db="EMBL/GenBank/DDBJ databases">
        <authorList>
            <person name="Qu J."/>
            <person name="Murali S.C."/>
            <person name="Bandaranaike D."/>
            <person name="Bellair M."/>
            <person name="Blankenburg K."/>
            <person name="Chao H."/>
            <person name="Dinh H."/>
            <person name="Doddapaneni H."/>
            <person name="Downs B."/>
            <person name="Dugan-Rocha S."/>
            <person name="Elkadiri S."/>
            <person name="Gnanaolivu R.D."/>
            <person name="Hernandez B."/>
            <person name="Javaid M."/>
            <person name="Jayaseelan J.C."/>
            <person name="Lee S."/>
            <person name="Li M."/>
            <person name="Ming W."/>
            <person name="Munidasa M."/>
            <person name="Muniz J."/>
            <person name="Nguyen L."/>
            <person name="Ongeri F."/>
            <person name="Osuji N."/>
            <person name="Pu L.-L."/>
            <person name="Puazo M."/>
            <person name="Qu C."/>
            <person name="Quiroz J."/>
            <person name="Raj R."/>
            <person name="Weissenberger G."/>
            <person name="Xin Y."/>
            <person name="Zou X."/>
            <person name="Han Y."/>
            <person name="Richards S."/>
            <person name="Worley K."/>
            <person name="Muzny D."/>
            <person name="Gibbs R."/>
        </authorList>
    </citation>
    <scope>NUCLEOTIDE SEQUENCE</scope>
    <source>
        <strain evidence="4">Sampled in the wild</strain>
    </source>
</reference>
<dbReference type="PANTHER" id="PTHR11348:SF17">
    <property type="entry name" value="CCN"/>
    <property type="match status" value="1"/>
</dbReference>